<evidence type="ECO:0000313" key="2">
    <source>
        <dbReference type="EMBL" id="MBO1515976.1"/>
    </source>
</evidence>
<dbReference type="InterPro" id="IPR004509">
    <property type="entry name" value="Competence_ComEA_HhH"/>
</dbReference>
<comment type="caution">
    <text evidence="2">The sequence shown here is derived from an EMBL/GenBank/DDBJ whole genome shotgun (WGS) entry which is preliminary data.</text>
</comment>
<dbReference type="PANTHER" id="PTHR21180:SF32">
    <property type="entry name" value="ENDONUCLEASE_EXONUCLEASE_PHOSPHATASE FAMILY DOMAIN-CONTAINING PROTEIN 1"/>
    <property type="match status" value="1"/>
</dbReference>
<dbReference type="Pfam" id="PF12836">
    <property type="entry name" value="HHH_3"/>
    <property type="match status" value="1"/>
</dbReference>
<dbReference type="GO" id="GO:0003677">
    <property type="term" value="F:DNA binding"/>
    <property type="evidence" value="ECO:0007669"/>
    <property type="project" value="UniProtKB-KW"/>
</dbReference>
<dbReference type="GO" id="GO:0006281">
    <property type="term" value="P:DNA repair"/>
    <property type="evidence" value="ECO:0007669"/>
    <property type="project" value="InterPro"/>
</dbReference>
<gene>
    <name evidence="2" type="ORF">J3491_01335</name>
</gene>
<keyword evidence="2" id="KW-0238">DNA-binding</keyword>
<dbReference type="InterPro" id="IPR010994">
    <property type="entry name" value="RuvA_2-like"/>
</dbReference>
<sequence length="122" mass="12753">MLSTAVSAVGAAAAGAVLIMTLMLSEALAATCFASPQQAYASLLAQETAQLQARTQTVVNINRAGEGELVSLHGIGSNKAQAIVLYREMFGGFQTVDDLAKVKGIGQKTVEKNRARISVQDE</sequence>
<name>A0AAW4ILD0_9GAMM</name>
<dbReference type="Gene3D" id="1.10.150.280">
    <property type="entry name" value="AF1531-like domain"/>
    <property type="match status" value="1"/>
</dbReference>
<dbReference type="SMART" id="SM00278">
    <property type="entry name" value="HhH1"/>
    <property type="match status" value="2"/>
</dbReference>
<accession>A0AAW4ILD0</accession>
<dbReference type="PANTHER" id="PTHR21180">
    <property type="entry name" value="ENDONUCLEASE/EXONUCLEASE/PHOSPHATASE FAMILY DOMAIN-CONTAINING PROTEIN 1"/>
    <property type="match status" value="1"/>
</dbReference>
<protein>
    <submittedName>
        <fullName evidence="2">ComEA family DNA-binding protein</fullName>
    </submittedName>
</protein>
<organism evidence="2 3">
    <name type="scientific">Psychrobacter halodurans</name>
    <dbReference type="NCBI Taxonomy" id="2818439"/>
    <lineage>
        <taxon>Bacteria</taxon>
        <taxon>Pseudomonadati</taxon>
        <taxon>Pseudomonadota</taxon>
        <taxon>Gammaproteobacteria</taxon>
        <taxon>Moraxellales</taxon>
        <taxon>Moraxellaceae</taxon>
        <taxon>Psychrobacter</taxon>
    </lineage>
</organism>
<feature type="domain" description="Helix-hairpin-helix DNA-binding motif class 1" evidence="1">
    <location>
        <begin position="97"/>
        <end position="116"/>
    </location>
</feature>
<dbReference type="AlphaFoldDB" id="A0AAW4ILD0"/>
<dbReference type="NCBIfam" id="TIGR00426">
    <property type="entry name" value="competence protein ComEA helix-hairpin-helix repeat region"/>
    <property type="match status" value="1"/>
</dbReference>
<dbReference type="SUPFAM" id="SSF47781">
    <property type="entry name" value="RuvA domain 2-like"/>
    <property type="match status" value="1"/>
</dbReference>
<dbReference type="InterPro" id="IPR051675">
    <property type="entry name" value="Endo/Exo/Phosphatase_dom_1"/>
</dbReference>
<dbReference type="EMBL" id="JAGBKN010000002">
    <property type="protein sequence ID" value="MBO1515976.1"/>
    <property type="molecule type" value="Genomic_DNA"/>
</dbReference>
<dbReference type="InterPro" id="IPR003583">
    <property type="entry name" value="Hlx-hairpin-Hlx_DNA-bd_motif"/>
</dbReference>
<reference evidence="2 3" key="1">
    <citation type="submission" date="2021-03" db="EMBL/GenBank/DDBJ databases">
        <authorList>
            <person name="Shang D.-D."/>
            <person name="Du Z.-J."/>
            <person name="Chen G.-J."/>
        </authorList>
    </citation>
    <scope>NUCLEOTIDE SEQUENCE [LARGE SCALE GENOMIC DNA]</scope>
    <source>
        <strain evidence="2 3">F2608</strain>
    </source>
</reference>
<feature type="domain" description="Helix-hairpin-helix DNA-binding motif class 1" evidence="1">
    <location>
        <begin position="67"/>
        <end position="86"/>
    </location>
</feature>
<dbReference type="Proteomes" id="UP000664161">
    <property type="component" value="Unassembled WGS sequence"/>
</dbReference>
<keyword evidence="3" id="KW-1185">Reference proteome</keyword>
<evidence type="ECO:0000259" key="1">
    <source>
        <dbReference type="SMART" id="SM00278"/>
    </source>
</evidence>
<dbReference type="GO" id="GO:0015628">
    <property type="term" value="P:protein secretion by the type II secretion system"/>
    <property type="evidence" value="ECO:0007669"/>
    <property type="project" value="TreeGrafter"/>
</dbReference>
<evidence type="ECO:0000313" key="3">
    <source>
        <dbReference type="Proteomes" id="UP000664161"/>
    </source>
</evidence>
<dbReference type="GO" id="GO:0015627">
    <property type="term" value="C:type II protein secretion system complex"/>
    <property type="evidence" value="ECO:0007669"/>
    <property type="project" value="TreeGrafter"/>
</dbReference>
<proteinExistence type="predicted"/>